<evidence type="ECO:0000256" key="3">
    <source>
        <dbReference type="ARBA" id="ARBA00022475"/>
    </source>
</evidence>
<dbReference type="EC" id="2.3.1.269" evidence="9"/>
<feature type="transmembrane region" description="Helical" evidence="9">
    <location>
        <begin position="72"/>
        <end position="91"/>
    </location>
</feature>
<dbReference type="InterPro" id="IPR003010">
    <property type="entry name" value="C-N_Hydrolase"/>
</dbReference>
<comment type="subcellular location">
    <subcellularLocation>
        <location evidence="1 9">Cell membrane</location>
        <topology evidence="1 9">Multi-pass membrane protein</topology>
    </subcellularLocation>
</comment>
<dbReference type="HAMAP" id="MF_01148">
    <property type="entry name" value="Lnt"/>
    <property type="match status" value="1"/>
</dbReference>
<feature type="transmembrane region" description="Helical" evidence="9">
    <location>
        <begin position="234"/>
        <end position="254"/>
    </location>
</feature>
<name>A0ABY3MTA7_9GAMM</name>
<accession>A0ABY3MTA7</accession>
<feature type="transmembrane region" description="Helical" evidence="9">
    <location>
        <begin position="135"/>
        <end position="156"/>
    </location>
</feature>
<dbReference type="Proteomes" id="UP000815846">
    <property type="component" value="Unassembled WGS sequence"/>
</dbReference>
<feature type="transmembrane region" description="Helical" evidence="9">
    <location>
        <begin position="25"/>
        <end position="52"/>
    </location>
</feature>
<evidence type="ECO:0000256" key="1">
    <source>
        <dbReference type="ARBA" id="ARBA00004651"/>
    </source>
</evidence>
<evidence type="ECO:0000256" key="7">
    <source>
        <dbReference type="ARBA" id="ARBA00023136"/>
    </source>
</evidence>
<keyword evidence="4 9" id="KW-0808">Transferase</keyword>
<evidence type="ECO:0000256" key="6">
    <source>
        <dbReference type="ARBA" id="ARBA00022989"/>
    </source>
</evidence>
<comment type="caution">
    <text evidence="11">The sequence shown here is derived from an EMBL/GenBank/DDBJ whole genome shotgun (WGS) entry which is preliminary data.</text>
</comment>
<proteinExistence type="inferred from homology"/>
<dbReference type="RefSeq" id="WP_101345062.1">
    <property type="nucleotide sequence ID" value="NZ_PJAI02000030.1"/>
</dbReference>
<evidence type="ECO:0000256" key="5">
    <source>
        <dbReference type="ARBA" id="ARBA00022692"/>
    </source>
</evidence>
<organism evidence="11 12">
    <name type="scientific">Colwellia echini</name>
    <dbReference type="NCBI Taxonomy" id="1982103"/>
    <lineage>
        <taxon>Bacteria</taxon>
        <taxon>Pseudomonadati</taxon>
        <taxon>Pseudomonadota</taxon>
        <taxon>Gammaproteobacteria</taxon>
        <taxon>Alteromonadales</taxon>
        <taxon>Colwelliaceae</taxon>
        <taxon>Colwellia</taxon>
    </lineage>
</organism>
<evidence type="ECO:0000256" key="9">
    <source>
        <dbReference type="HAMAP-Rule" id="MF_01148"/>
    </source>
</evidence>
<evidence type="ECO:0000313" key="12">
    <source>
        <dbReference type="Proteomes" id="UP000815846"/>
    </source>
</evidence>
<evidence type="ECO:0000256" key="4">
    <source>
        <dbReference type="ARBA" id="ARBA00022679"/>
    </source>
</evidence>
<gene>
    <name evidence="9 11" type="primary">lnt</name>
    <name evidence="11" type="ORF">CWS31_016285</name>
</gene>
<dbReference type="InterPro" id="IPR045378">
    <property type="entry name" value="LNT_N"/>
</dbReference>
<dbReference type="Gene3D" id="3.60.110.10">
    <property type="entry name" value="Carbon-nitrogen hydrolase"/>
    <property type="match status" value="1"/>
</dbReference>
<dbReference type="InterPro" id="IPR036526">
    <property type="entry name" value="C-N_Hydrolase_sf"/>
</dbReference>
<dbReference type="Pfam" id="PF00795">
    <property type="entry name" value="CN_hydrolase"/>
    <property type="match status" value="1"/>
</dbReference>
<comment type="pathway">
    <text evidence="9">Protein modification; lipoprotein biosynthesis (N-acyl transfer).</text>
</comment>
<feature type="transmembrane region" description="Helical" evidence="9">
    <location>
        <begin position="176"/>
        <end position="198"/>
    </location>
</feature>
<evidence type="ECO:0000256" key="8">
    <source>
        <dbReference type="ARBA" id="ARBA00023315"/>
    </source>
</evidence>
<dbReference type="PANTHER" id="PTHR38686">
    <property type="entry name" value="APOLIPOPROTEIN N-ACYLTRANSFERASE"/>
    <property type="match status" value="1"/>
</dbReference>
<keyword evidence="3 9" id="KW-1003">Cell membrane</keyword>
<evidence type="ECO:0000259" key="10">
    <source>
        <dbReference type="PROSITE" id="PS50263"/>
    </source>
</evidence>
<keyword evidence="12" id="KW-1185">Reference proteome</keyword>
<sequence>MTSSNTASTFRSKLNSLKNTLSTPSHWLCFFSGFFLVFAYAPFSIWWLPLVLPSVVLYQIRSAAPKLATKKLGLFALGWFTSGISWVHVSIEQFGGMPLVFSLLLMLALCLYLSLFPALAGYLTAKISKTKQLNLWLLPSIWLFCEYLRSVVLTGFPWLSLGYSQIDSPLASFAPVIGEVGITAIVLLINICLVKLYLVIFSKINLNNNAADVHISDSGIANSSTSNNVAKHRLISVSAPLAILIGITITSGILSQQHWTTLTGESTKVALIQGNITQSLKWQPDEEWPIMEKYLALTQLNSDADLIIWPESAITALEPTIQDYLSNVNQLALLNNSAIITGLLNYSYQENAYYNAMLVLGKKNTEDKQGYYYNHSNRYYKNHLLPIGEFVPFQELLRPIAPFFNLPQSSFSAGDYVQPNLIAKNIPILPLNCFEIAFPSQLAANLTKETQMILTVSNDAWFGDSHGPHQHFEIARMRALEFGRPVLRATNNGVTGIIDQQGNVTAIAPQFEEYVLRGKVDFVSGFTPYSQWPNAILWLMIILPIILIKALGFKA</sequence>
<dbReference type="SUPFAM" id="SSF56317">
    <property type="entry name" value="Carbon-nitrogen hydrolase"/>
    <property type="match status" value="1"/>
</dbReference>
<feature type="transmembrane region" description="Helical" evidence="9">
    <location>
        <begin position="535"/>
        <end position="553"/>
    </location>
</feature>
<comment type="catalytic activity">
    <reaction evidence="9">
        <text>N-terminal S-1,2-diacyl-sn-glyceryl-L-cysteinyl-[lipoprotein] + a glycerophospholipid = N-acyl-S-1,2-diacyl-sn-glyceryl-L-cysteinyl-[lipoprotein] + a 2-acyl-sn-glycero-3-phospholipid + H(+)</text>
        <dbReference type="Rhea" id="RHEA:48228"/>
        <dbReference type="Rhea" id="RHEA-COMP:14681"/>
        <dbReference type="Rhea" id="RHEA-COMP:14684"/>
        <dbReference type="ChEBI" id="CHEBI:15378"/>
        <dbReference type="ChEBI" id="CHEBI:136912"/>
        <dbReference type="ChEBI" id="CHEBI:140656"/>
        <dbReference type="ChEBI" id="CHEBI:140657"/>
        <dbReference type="ChEBI" id="CHEBI:140660"/>
        <dbReference type="EC" id="2.3.1.269"/>
    </reaction>
</comment>
<keyword evidence="8 9" id="KW-0012">Acyltransferase</keyword>
<comment type="function">
    <text evidence="9">Catalyzes the phospholipid dependent N-acylation of the N-terminal cysteine of apolipoprotein, the last step in lipoprotein maturation.</text>
</comment>
<dbReference type="NCBIfam" id="TIGR00546">
    <property type="entry name" value="lnt"/>
    <property type="match status" value="1"/>
</dbReference>
<feature type="domain" description="CN hydrolase" evidence="10">
    <location>
        <begin position="272"/>
        <end position="522"/>
    </location>
</feature>
<reference evidence="11 12" key="1">
    <citation type="submission" date="2019-08" db="EMBL/GenBank/DDBJ databases">
        <title>Microbe sample from Colwellia echini.</title>
        <authorList>
            <person name="Christiansen L."/>
            <person name="Pathiraja D."/>
            <person name="Schultz-Johansen M."/>
            <person name="Choi I.-G."/>
            <person name="Stougaard P."/>
        </authorList>
    </citation>
    <scope>NUCLEOTIDE SEQUENCE [LARGE SCALE GENOMIC DNA]</scope>
    <source>
        <strain evidence="11 12">A3</strain>
    </source>
</reference>
<keyword evidence="5 9" id="KW-0812">Transmembrane</keyword>
<dbReference type="PANTHER" id="PTHR38686:SF1">
    <property type="entry name" value="APOLIPOPROTEIN N-ACYLTRANSFERASE"/>
    <property type="match status" value="1"/>
</dbReference>
<dbReference type="InterPro" id="IPR004563">
    <property type="entry name" value="Apolipo_AcylTrfase"/>
</dbReference>
<evidence type="ECO:0000256" key="2">
    <source>
        <dbReference type="ARBA" id="ARBA00010065"/>
    </source>
</evidence>
<dbReference type="EMBL" id="PJAI02000030">
    <property type="protein sequence ID" value="TYK64327.1"/>
    <property type="molecule type" value="Genomic_DNA"/>
</dbReference>
<dbReference type="PROSITE" id="PS50263">
    <property type="entry name" value="CN_HYDROLASE"/>
    <property type="match status" value="1"/>
</dbReference>
<evidence type="ECO:0000313" key="11">
    <source>
        <dbReference type="EMBL" id="TYK64327.1"/>
    </source>
</evidence>
<keyword evidence="6 9" id="KW-1133">Transmembrane helix</keyword>
<dbReference type="CDD" id="cd07571">
    <property type="entry name" value="ALP_N-acyl_transferase"/>
    <property type="match status" value="1"/>
</dbReference>
<comment type="similarity">
    <text evidence="2 9">Belongs to the CN hydrolase family. Apolipoprotein N-acyltransferase subfamily.</text>
</comment>
<protein>
    <recommendedName>
        <fullName evidence="9">Apolipoprotein N-acyltransferase</fullName>
        <shortName evidence="9">ALP N-acyltransferase</shortName>
        <ecNumber evidence="9">2.3.1.269</ecNumber>
    </recommendedName>
</protein>
<dbReference type="Pfam" id="PF20154">
    <property type="entry name" value="LNT_N"/>
    <property type="match status" value="1"/>
</dbReference>
<feature type="transmembrane region" description="Helical" evidence="9">
    <location>
        <begin position="97"/>
        <end position="123"/>
    </location>
</feature>
<keyword evidence="7 9" id="KW-0472">Membrane</keyword>